<evidence type="ECO:0000313" key="1">
    <source>
        <dbReference type="EMBL" id="KAJ0096820.1"/>
    </source>
</evidence>
<dbReference type="Proteomes" id="UP001164250">
    <property type="component" value="Chromosome 5"/>
</dbReference>
<proteinExistence type="predicted"/>
<accession>A0ACC1BD14</accession>
<sequence length="315" mass="35109">MCDEDFLLLTTHLPNWIAHHWSQVNLVMLLLAIGIVLELESMMASSLWIKFILSAIVMLIISPNITAQETTYRYHRCVNTTFFTPNSAFSTNLNETLSSLISNAPLSYGFYNTSTGGLLGPDRAYGLFLCRGDISPDLCQICVKVASKKIKNLCPKQKEAIIWYEECMLRYSNRSIFSDMEEDTGVYLGNQNNVIHPSQFNQTLADLMNSLAHEAVSSSNFFAAEDVNFTTVTRLYGLVQCTPDIVSSECCSCLAACVSEIRKYCNGKEGGRISKPSCNIRFEIYPFYSMASHPPPPPATSTSKIGLYGKLHLLL</sequence>
<name>A0ACC1BD14_9ROSI</name>
<organism evidence="1 2">
    <name type="scientific">Pistacia atlantica</name>
    <dbReference type="NCBI Taxonomy" id="434234"/>
    <lineage>
        <taxon>Eukaryota</taxon>
        <taxon>Viridiplantae</taxon>
        <taxon>Streptophyta</taxon>
        <taxon>Embryophyta</taxon>
        <taxon>Tracheophyta</taxon>
        <taxon>Spermatophyta</taxon>
        <taxon>Magnoliopsida</taxon>
        <taxon>eudicotyledons</taxon>
        <taxon>Gunneridae</taxon>
        <taxon>Pentapetalae</taxon>
        <taxon>rosids</taxon>
        <taxon>malvids</taxon>
        <taxon>Sapindales</taxon>
        <taxon>Anacardiaceae</taxon>
        <taxon>Pistacia</taxon>
    </lineage>
</organism>
<gene>
    <name evidence="1" type="ORF">Patl1_27516</name>
</gene>
<dbReference type="EMBL" id="CM047901">
    <property type="protein sequence ID" value="KAJ0096820.1"/>
    <property type="molecule type" value="Genomic_DNA"/>
</dbReference>
<comment type="caution">
    <text evidence="1">The sequence shown here is derived from an EMBL/GenBank/DDBJ whole genome shotgun (WGS) entry which is preliminary data.</text>
</comment>
<evidence type="ECO:0000313" key="2">
    <source>
        <dbReference type="Proteomes" id="UP001164250"/>
    </source>
</evidence>
<reference evidence="2" key="1">
    <citation type="journal article" date="2023" name="G3 (Bethesda)">
        <title>Genome assembly and association tests identify interacting loci associated with vigor, precocity, and sex in interspecific pistachio rootstocks.</title>
        <authorList>
            <person name="Palmer W."/>
            <person name="Jacygrad E."/>
            <person name="Sagayaradj S."/>
            <person name="Cavanaugh K."/>
            <person name="Han R."/>
            <person name="Bertier L."/>
            <person name="Beede B."/>
            <person name="Kafkas S."/>
            <person name="Golino D."/>
            <person name="Preece J."/>
            <person name="Michelmore R."/>
        </authorList>
    </citation>
    <scope>NUCLEOTIDE SEQUENCE [LARGE SCALE GENOMIC DNA]</scope>
</reference>
<keyword evidence="2" id="KW-1185">Reference proteome</keyword>
<protein>
    <submittedName>
        <fullName evidence="1">Uncharacterized protein</fullName>
    </submittedName>
</protein>